<proteinExistence type="predicted"/>
<name>A0A2K3N713_TRIPR</name>
<organism evidence="1 2">
    <name type="scientific">Trifolium pratense</name>
    <name type="common">Red clover</name>
    <dbReference type="NCBI Taxonomy" id="57577"/>
    <lineage>
        <taxon>Eukaryota</taxon>
        <taxon>Viridiplantae</taxon>
        <taxon>Streptophyta</taxon>
        <taxon>Embryophyta</taxon>
        <taxon>Tracheophyta</taxon>
        <taxon>Spermatophyta</taxon>
        <taxon>Magnoliopsida</taxon>
        <taxon>eudicotyledons</taxon>
        <taxon>Gunneridae</taxon>
        <taxon>Pentapetalae</taxon>
        <taxon>rosids</taxon>
        <taxon>fabids</taxon>
        <taxon>Fabales</taxon>
        <taxon>Fabaceae</taxon>
        <taxon>Papilionoideae</taxon>
        <taxon>50 kb inversion clade</taxon>
        <taxon>NPAAA clade</taxon>
        <taxon>Hologalegina</taxon>
        <taxon>IRL clade</taxon>
        <taxon>Trifolieae</taxon>
        <taxon>Trifolium</taxon>
    </lineage>
</organism>
<reference evidence="1 2" key="1">
    <citation type="journal article" date="2014" name="Am. J. Bot.">
        <title>Genome assembly and annotation for red clover (Trifolium pratense; Fabaceae).</title>
        <authorList>
            <person name="Istvanek J."/>
            <person name="Jaros M."/>
            <person name="Krenek A."/>
            <person name="Repkova J."/>
        </authorList>
    </citation>
    <scope>NUCLEOTIDE SEQUENCE [LARGE SCALE GENOMIC DNA]</scope>
    <source>
        <strain evidence="2">cv. Tatra</strain>
        <tissue evidence="1">Young leaves</tissue>
    </source>
</reference>
<accession>A0A2K3N713</accession>
<dbReference type="AlphaFoldDB" id="A0A2K3N713"/>
<evidence type="ECO:0000313" key="2">
    <source>
        <dbReference type="Proteomes" id="UP000236291"/>
    </source>
</evidence>
<reference evidence="1 2" key="2">
    <citation type="journal article" date="2017" name="Front. Plant Sci.">
        <title>Gene Classification and Mining of Molecular Markers Useful in Red Clover (Trifolium pratense) Breeding.</title>
        <authorList>
            <person name="Istvanek J."/>
            <person name="Dluhosova J."/>
            <person name="Dluhos P."/>
            <person name="Patkova L."/>
            <person name="Nedelnik J."/>
            <person name="Repkova J."/>
        </authorList>
    </citation>
    <scope>NUCLEOTIDE SEQUENCE [LARGE SCALE GENOMIC DNA]</scope>
    <source>
        <strain evidence="2">cv. Tatra</strain>
        <tissue evidence="1">Young leaves</tissue>
    </source>
</reference>
<sequence>MIGGDDRRKISQGGPEEEGRAILLKLSQDLKEISKPTLLPLQTQAMIQFQTTCLRTLLAITASKKWSLYQLDVQNTFLHGENTALVGSTPCDPSFSAIGRPIAMNV</sequence>
<dbReference type="Proteomes" id="UP000236291">
    <property type="component" value="Unassembled WGS sequence"/>
</dbReference>
<protein>
    <recommendedName>
        <fullName evidence="3">Reverse transcriptase Ty1/copia-type domain-containing protein</fullName>
    </recommendedName>
</protein>
<comment type="caution">
    <text evidence="1">The sequence shown here is derived from an EMBL/GenBank/DDBJ whole genome shotgun (WGS) entry which is preliminary data.</text>
</comment>
<dbReference type="EMBL" id="ASHM01017097">
    <property type="protein sequence ID" value="PNX98828.1"/>
    <property type="molecule type" value="Genomic_DNA"/>
</dbReference>
<evidence type="ECO:0008006" key="3">
    <source>
        <dbReference type="Google" id="ProtNLM"/>
    </source>
</evidence>
<evidence type="ECO:0000313" key="1">
    <source>
        <dbReference type="EMBL" id="PNX98828.1"/>
    </source>
</evidence>
<gene>
    <name evidence="1" type="ORF">L195_g022086</name>
</gene>